<dbReference type="EMBL" id="FNTJ01000001">
    <property type="protein sequence ID" value="SEC05951.1"/>
    <property type="molecule type" value="Genomic_DNA"/>
</dbReference>
<dbReference type="PANTHER" id="PTHR43689:SF8">
    <property type="entry name" value="ALPHA_BETA-HYDROLASES SUPERFAMILY PROTEIN"/>
    <property type="match status" value="1"/>
</dbReference>
<accession>A0A1H4PEZ7</accession>
<organism evidence="2 3">
    <name type="scientific">Pseudomonas saponiphila</name>
    <dbReference type="NCBI Taxonomy" id="556534"/>
    <lineage>
        <taxon>Bacteria</taxon>
        <taxon>Pseudomonadati</taxon>
        <taxon>Pseudomonadota</taxon>
        <taxon>Gammaproteobacteria</taxon>
        <taxon>Pseudomonadales</taxon>
        <taxon>Pseudomonadaceae</taxon>
        <taxon>Pseudomonas</taxon>
    </lineage>
</organism>
<sequence>MPQAPHQLLFLPGASGNRQFWQPLGAQLRHPARQVHLGWPGFGDTPARDDVQGMNDLLDLVLQRIDQPTALVAQSMGGIIAVQAALARPELITHLVLSVTSGGVDMGELGASDWRNDYTAAYPQLPRWFVDDHSDLGPRLGELGMPVLLLWGDCDPISPVAVGQRLAALLPNACLRIVPGAEHDLGLSHATEVAPWLDQHLNGESIGDA</sequence>
<dbReference type="GO" id="GO:0016787">
    <property type="term" value="F:hydrolase activity"/>
    <property type="evidence" value="ECO:0007669"/>
    <property type="project" value="UniProtKB-KW"/>
</dbReference>
<evidence type="ECO:0000313" key="2">
    <source>
        <dbReference type="EMBL" id="SEC05951.1"/>
    </source>
</evidence>
<dbReference type="SUPFAM" id="SSF53474">
    <property type="entry name" value="alpha/beta-Hydrolases"/>
    <property type="match status" value="1"/>
</dbReference>
<dbReference type="InterPro" id="IPR029058">
    <property type="entry name" value="AB_hydrolase_fold"/>
</dbReference>
<feature type="domain" description="AB hydrolase-1" evidence="1">
    <location>
        <begin position="8"/>
        <end position="129"/>
    </location>
</feature>
<reference evidence="3" key="1">
    <citation type="submission" date="2016-10" db="EMBL/GenBank/DDBJ databases">
        <authorList>
            <person name="Varghese N."/>
            <person name="Submissions S."/>
        </authorList>
    </citation>
    <scope>NUCLEOTIDE SEQUENCE [LARGE SCALE GENOMIC DNA]</scope>
    <source>
        <strain evidence="3">DSM 9751</strain>
    </source>
</reference>
<dbReference type="AlphaFoldDB" id="A0A1H4PEZ7"/>
<dbReference type="Pfam" id="PF12697">
    <property type="entry name" value="Abhydrolase_6"/>
    <property type="match status" value="1"/>
</dbReference>
<evidence type="ECO:0000313" key="3">
    <source>
        <dbReference type="Proteomes" id="UP000198982"/>
    </source>
</evidence>
<proteinExistence type="predicted"/>
<dbReference type="InterPro" id="IPR000073">
    <property type="entry name" value="AB_hydrolase_1"/>
</dbReference>
<name>A0A1H4PEZ7_9PSED</name>
<keyword evidence="3" id="KW-1185">Reference proteome</keyword>
<keyword evidence="2" id="KW-0378">Hydrolase</keyword>
<dbReference type="PANTHER" id="PTHR43689">
    <property type="entry name" value="HYDROLASE"/>
    <property type="match status" value="1"/>
</dbReference>
<dbReference type="Proteomes" id="UP000198982">
    <property type="component" value="Unassembled WGS sequence"/>
</dbReference>
<gene>
    <name evidence="2" type="ORF">SAMN05216178_3289</name>
</gene>
<evidence type="ECO:0000259" key="1">
    <source>
        <dbReference type="Pfam" id="PF12697"/>
    </source>
</evidence>
<dbReference type="Gene3D" id="3.40.50.1820">
    <property type="entry name" value="alpha/beta hydrolase"/>
    <property type="match status" value="2"/>
</dbReference>
<protein>
    <submittedName>
        <fullName evidence="2">Alpha/beta hydrolase family protein</fullName>
    </submittedName>
</protein>
<dbReference type="RefSeq" id="WP_092315219.1">
    <property type="nucleotide sequence ID" value="NZ_FNTJ01000001.1"/>
</dbReference>